<name>A0ABU6ZAI7_9FABA</name>
<accession>A0ABU6ZAI7</accession>
<comment type="caution">
    <text evidence="1">The sequence shown here is derived from an EMBL/GenBank/DDBJ whole genome shotgun (WGS) entry which is preliminary data.</text>
</comment>
<reference evidence="1 2" key="1">
    <citation type="journal article" date="2023" name="Plants (Basel)">
        <title>Bridging the Gap: Combining Genomics and Transcriptomics Approaches to Understand Stylosanthes scabra, an Orphan Legume from the Brazilian Caatinga.</title>
        <authorList>
            <person name="Ferreira-Neto J.R.C."/>
            <person name="da Silva M.D."/>
            <person name="Binneck E."/>
            <person name="de Melo N.F."/>
            <person name="da Silva R.H."/>
            <person name="de Melo A.L.T.M."/>
            <person name="Pandolfi V."/>
            <person name="Bustamante F.O."/>
            <person name="Brasileiro-Vidal A.C."/>
            <person name="Benko-Iseppon A.M."/>
        </authorList>
    </citation>
    <scope>NUCLEOTIDE SEQUENCE [LARGE SCALE GENOMIC DNA]</scope>
    <source>
        <tissue evidence="1">Leaves</tissue>
    </source>
</reference>
<sequence>MREPESPADNRLKHSLGILILKLHLPLLQPTLHQPHRLPRPLEICIEVSIAACLSNDSLLLLLVVEGVHIQTHMSSPYCASFKTLTTSVNVLIKALWGPWHFNSKTKMIAKKKIGGGESGALKGSEIDRGGGGCSGVVAVASHMLFWWHYGRNVGGVSGEGKSAWLGWLRITFLHHAPSASLPSQFLKSSSVPDAPPLSLPYYRLFP</sequence>
<proteinExistence type="predicted"/>
<dbReference type="EMBL" id="JASCZI010272025">
    <property type="protein sequence ID" value="MED6219345.1"/>
    <property type="molecule type" value="Genomic_DNA"/>
</dbReference>
<evidence type="ECO:0000313" key="2">
    <source>
        <dbReference type="Proteomes" id="UP001341840"/>
    </source>
</evidence>
<dbReference type="Proteomes" id="UP001341840">
    <property type="component" value="Unassembled WGS sequence"/>
</dbReference>
<protein>
    <submittedName>
        <fullName evidence="1">Uncharacterized protein</fullName>
    </submittedName>
</protein>
<keyword evidence="2" id="KW-1185">Reference proteome</keyword>
<gene>
    <name evidence="1" type="ORF">PIB30_034968</name>
</gene>
<evidence type="ECO:0000313" key="1">
    <source>
        <dbReference type="EMBL" id="MED6219345.1"/>
    </source>
</evidence>
<organism evidence="1 2">
    <name type="scientific">Stylosanthes scabra</name>
    <dbReference type="NCBI Taxonomy" id="79078"/>
    <lineage>
        <taxon>Eukaryota</taxon>
        <taxon>Viridiplantae</taxon>
        <taxon>Streptophyta</taxon>
        <taxon>Embryophyta</taxon>
        <taxon>Tracheophyta</taxon>
        <taxon>Spermatophyta</taxon>
        <taxon>Magnoliopsida</taxon>
        <taxon>eudicotyledons</taxon>
        <taxon>Gunneridae</taxon>
        <taxon>Pentapetalae</taxon>
        <taxon>rosids</taxon>
        <taxon>fabids</taxon>
        <taxon>Fabales</taxon>
        <taxon>Fabaceae</taxon>
        <taxon>Papilionoideae</taxon>
        <taxon>50 kb inversion clade</taxon>
        <taxon>dalbergioids sensu lato</taxon>
        <taxon>Dalbergieae</taxon>
        <taxon>Pterocarpus clade</taxon>
        <taxon>Stylosanthes</taxon>
    </lineage>
</organism>